<keyword evidence="3" id="KW-1185">Reference proteome</keyword>
<dbReference type="Proteomes" id="UP001199816">
    <property type="component" value="Unassembled WGS sequence"/>
</dbReference>
<evidence type="ECO:0000313" key="3">
    <source>
        <dbReference type="Proteomes" id="UP001199816"/>
    </source>
</evidence>
<feature type="region of interest" description="Disordered" evidence="1">
    <location>
        <begin position="180"/>
        <end position="201"/>
    </location>
</feature>
<dbReference type="RefSeq" id="WP_231005053.1">
    <property type="nucleotide sequence ID" value="NZ_JAJNEC010000005.1"/>
</dbReference>
<proteinExistence type="predicted"/>
<dbReference type="EMBL" id="JAJNEC010000005">
    <property type="protein sequence ID" value="MCD2423795.1"/>
    <property type="molecule type" value="Genomic_DNA"/>
</dbReference>
<protein>
    <submittedName>
        <fullName evidence="2">Uncharacterized protein</fullName>
    </submittedName>
</protein>
<reference evidence="2 3" key="1">
    <citation type="submission" date="2021-11" db="EMBL/GenBank/DDBJ databases">
        <title>Genomic of Niabella pedocola.</title>
        <authorList>
            <person name="Wu T."/>
        </authorList>
    </citation>
    <scope>NUCLEOTIDE SEQUENCE [LARGE SCALE GENOMIC DNA]</scope>
    <source>
        <strain evidence="2 3">JCM 31011</strain>
    </source>
</reference>
<comment type="caution">
    <text evidence="2">The sequence shown here is derived from an EMBL/GenBank/DDBJ whole genome shotgun (WGS) entry which is preliminary data.</text>
</comment>
<accession>A0ABS8PRT7</accession>
<name>A0ABS8PRT7_9BACT</name>
<organism evidence="2 3">
    <name type="scientific">Niabella pedocola</name>
    <dbReference type="NCBI Taxonomy" id="1752077"/>
    <lineage>
        <taxon>Bacteria</taxon>
        <taxon>Pseudomonadati</taxon>
        <taxon>Bacteroidota</taxon>
        <taxon>Chitinophagia</taxon>
        <taxon>Chitinophagales</taxon>
        <taxon>Chitinophagaceae</taxon>
        <taxon>Niabella</taxon>
    </lineage>
</organism>
<evidence type="ECO:0000313" key="2">
    <source>
        <dbReference type="EMBL" id="MCD2423795.1"/>
    </source>
</evidence>
<evidence type="ECO:0000256" key="1">
    <source>
        <dbReference type="SAM" id="MobiDB-lite"/>
    </source>
</evidence>
<gene>
    <name evidence="2" type="ORF">LQ567_13550</name>
</gene>
<sequence length="437" mass="47815">MSKHISEKEPAIPCCPELIPDDHCDVINFSRVLTYPTATLVAGRRNVVVEVILRFKFSRCTMGLVLGDPVYSTTLLPGEKVRLATTDRRSTFSYDSETKLSYRSEQISEEQYYMSAVQKYMADASAAQSGEADSSSEGKWDFHGDASGSVNPFSLSASASTNARGSHNSHSTFDYLNQQRSHMESAASQAAEASKKTHAISMGEVSSRTHIEGESQDHFEASSREFSNRNQCHAVTYMFYRLNKKQKIRFELVAIERRVLDENAPVGGVLKPGAAKLPVAFVPQDIPATVALNRVAETAVAGRVNTLSVNTSLSALFDGPKATAVAAGIKADLGSAIDDATRTKALKEVDEQLAAKSLIDKTGKVSDGIKRMIEFEAEFSLPTPGIIVKGCLDECDVCEPLLKERLQLENDLLRKQIELLEKSQEYRCCPVADDKSA</sequence>